<dbReference type="InterPro" id="IPR023186">
    <property type="entry name" value="IUNH"/>
</dbReference>
<protein>
    <submittedName>
        <fullName evidence="4">Inosine/uridine-preferring nucleoside hydrolase</fullName>
    </submittedName>
</protein>
<dbReference type="OrthoDB" id="9797882at2"/>
<evidence type="ECO:0000313" key="4">
    <source>
        <dbReference type="EMBL" id="ADK83003.1"/>
    </source>
</evidence>
<dbReference type="AlphaFoldDB" id="E1R934"/>
<evidence type="ECO:0000313" key="5">
    <source>
        <dbReference type="Proteomes" id="UP000002318"/>
    </source>
</evidence>
<dbReference type="RefSeq" id="WP_013256462.1">
    <property type="nucleotide sequence ID" value="NC_014364.1"/>
</dbReference>
<dbReference type="HOGENOM" id="CLU_036838_2_0_12"/>
<evidence type="ECO:0000259" key="3">
    <source>
        <dbReference type="Pfam" id="PF01156"/>
    </source>
</evidence>
<dbReference type="EMBL" id="CP002116">
    <property type="protein sequence ID" value="ADK83003.1"/>
    <property type="molecule type" value="Genomic_DNA"/>
</dbReference>
<dbReference type="SUPFAM" id="SSF53590">
    <property type="entry name" value="Nucleoside hydrolase"/>
    <property type="match status" value="1"/>
</dbReference>
<dbReference type="GO" id="GO:0008477">
    <property type="term" value="F:purine nucleosidase activity"/>
    <property type="evidence" value="ECO:0007669"/>
    <property type="project" value="TreeGrafter"/>
</dbReference>
<dbReference type="GO" id="GO:0045437">
    <property type="term" value="F:uridine nucleosidase activity"/>
    <property type="evidence" value="ECO:0007669"/>
    <property type="project" value="UniProtKB-ARBA"/>
</dbReference>
<dbReference type="Gene3D" id="3.90.245.10">
    <property type="entry name" value="Ribonucleoside hydrolase-like"/>
    <property type="match status" value="1"/>
</dbReference>
<proteinExistence type="predicted"/>
<dbReference type="Pfam" id="PF01156">
    <property type="entry name" value="IU_nuc_hydro"/>
    <property type="match status" value="1"/>
</dbReference>
<accession>E1R934</accession>
<sequence>MGKKKVILDVDTGTDDAVAILCAAASEAFDLIGVTVTCGNLPLANTVENTLRVLALSGGDIPVYAGCSLPMVRTLMPGRAHDVRLQTVSTIVDGEQISIHEPSFPLPPSPYAVRKAHACSFLVDTLRNAGEKITIIGVAPLTNIAVALRMDPSIASNIEEIVIMGGSVSSGNRTPTAEANFYDDPEAAQIVLKSGCPVRIFTLEATERVPCDHEDADGFRSLGTPAGTFVGNLIDRFIHRCTQLNICDNGQVTIHDAITVCGVIDPTIVTSLEAAACDVNLGGWADGALIADRRSFASRDSSVRIVYDIDKERCVNIMKACLSEL</sequence>
<dbReference type="InterPro" id="IPR015910">
    <property type="entry name" value="I/U_nuclsd_hydro_CS"/>
</dbReference>
<dbReference type="Proteomes" id="UP000002318">
    <property type="component" value="Chromosome"/>
</dbReference>
<dbReference type="InterPro" id="IPR036452">
    <property type="entry name" value="Ribo_hydro-like"/>
</dbReference>
<dbReference type="InterPro" id="IPR001910">
    <property type="entry name" value="Inosine/uridine_hydrolase_dom"/>
</dbReference>
<keyword evidence="2" id="KW-0326">Glycosidase</keyword>
<evidence type="ECO:0000256" key="2">
    <source>
        <dbReference type="ARBA" id="ARBA00023295"/>
    </source>
</evidence>
<reference evidence="4 5" key="1">
    <citation type="journal article" date="2010" name="Stand. Genomic Sci.">
        <title>Complete genome sequence of Spirochaeta smaragdinae type strain (SEBR 4228).</title>
        <authorList>
            <person name="Mavromatis K."/>
            <person name="Yasawong M."/>
            <person name="Chertkov O."/>
            <person name="Lapidus A."/>
            <person name="Lucas S."/>
            <person name="Nolan M."/>
            <person name="Del Rio T.G."/>
            <person name="Tice H."/>
            <person name="Cheng J.F."/>
            <person name="Pitluck S."/>
            <person name="Liolios K."/>
            <person name="Ivanova N."/>
            <person name="Tapia R."/>
            <person name="Han C."/>
            <person name="Bruce D."/>
            <person name="Goodwin L."/>
            <person name="Pati A."/>
            <person name="Chen A."/>
            <person name="Palaniappan K."/>
            <person name="Land M."/>
            <person name="Hauser L."/>
            <person name="Chang Y.J."/>
            <person name="Jeffries C.D."/>
            <person name="Detter J.C."/>
            <person name="Rohde M."/>
            <person name="Brambilla E."/>
            <person name="Spring S."/>
            <person name="Goker M."/>
            <person name="Sikorski J."/>
            <person name="Woyke T."/>
            <person name="Bristow J."/>
            <person name="Eisen J.A."/>
            <person name="Markowitz V."/>
            <person name="Hugenholtz P."/>
            <person name="Klenk H.P."/>
            <person name="Kyrpides N.C."/>
        </authorList>
    </citation>
    <scope>NUCLEOTIDE SEQUENCE [LARGE SCALE GENOMIC DNA]</scope>
    <source>
        <strain evidence="5">DSM 11293 / JCM 15392 / SEBR 4228</strain>
    </source>
</reference>
<dbReference type="GO" id="GO:0005829">
    <property type="term" value="C:cytosol"/>
    <property type="evidence" value="ECO:0007669"/>
    <property type="project" value="TreeGrafter"/>
</dbReference>
<organism evidence="4 5">
    <name type="scientific">Sediminispirochaeta smaragdinae (strain DSM 11293 / JCM 15392 / SEBR 4228)</name>
    <name type="common">Spirochaeta smaragdinae</name>
    <dbReference type="NCBI Taxonomy" id="573413"/>
    <lineage>
        <taxon>Bacteria</taxon>
        <taxon>Pseudomonadati</taxon>
        <taxon>Spirochaetota</taxon>
        <taxon>Spirochaetia</taxon>
        <taxon>Spirochaetales</taxon>
        <taxon>Spirochaetaceae</taxon>
        <taxon>Sediminispirochaeta</taxon>
    </lineage>
</organism>
<dbReference type="eggNOG" id="COG1957">
    <property type="taxonomic scope" value="Bacteria"/>
</dbReference>
<evidence type="ECO:0000256" key="1">
    <source>
        <dbReference type="ARBA" id="ARBA00022801"/>
    </source>
</evidence>
<dbReference type="GO" id="GO:0006152">
    <property type="term" value="P:purine nucleoside catabolic process"/>
    <property type="evidence" value="ECO:0007669"/>
    <property type="project" value="TreeGrafter"/>
</dbReference>
<dbReference type="PROSITE" id="PS01247">
    <property type="entry name" value="IUNH"/>
    <property type="match status" value="1"/>
</dbReference>
<dbReference type="STRING" id="573413.Spirs_3918"/>
<dbReference type="KEGG" id="ssm:Spirs_3918"/>
<name>E1R934_SEDSS</name>
<gene>
    <name evidence="4" type="ordered locus">Spirs_3918</name>
</gene>
<feature type="domain" description="Inosine/uridine-preferring nucleoside hydrolase" evidence="3">
    <location>
        <begin position="6"/>
        <end position="315"/>
    </location>
</feature>
<dbReference type="PANTHER" id="PTHR12304:SF4">
    <property type="entry name" value="URIDINE NUCLEOSIDASE"/>
    <property type="match status" value="1"/>
</dbReference>
<keyword evidence="1 4" id="KW-0378">Hydrolase</keyword>
<dbReference type="PANTHER" id="PTHR12304">
    <property type="entry name" value="INOSINE-URIDINE PREFERRING NUCLEOSIDE HYDROLASE"/>
    <property type="match status" value="1"/>
</dbReference>
<keyword evidence="5" id="KW-1185">Reference proteome</keyword>